<evidence type="ECO:0000313" key="1">
    <source>
        <dbReference type="EMBL" id="CAJ55089.1"/>
    </source>
</evidence>
<feature type="non-terminal residue" evidence="1">
    <location>
        <position position="1"/>
    </location>
</feature>
<proteinExistence type="predicted"/>
<keyword evidence="2" id="KW-1185">Reference proteome</keyword>
<sequence>VDCSIKNKKGKNTMEINPIPIGSINILTTQSLTESQSTEEAKIEQQKSSQSKYVLRTKGIPRIALAFLSFGITEVVRAVQSYQAKRIISQEPRLSTEFDPSLFKNKTERYNARLLKTVFEDTPNTSTSDVLKNAIKKVEKELEQSSIRKNPDAQPIIKRAYQQLWLTPNKQHKLTEEELSTIISKEIKNILIKEQVIKELQTELDTRGVKYDQGSLAVLLQRKAKTIEGLCYYSNERLSQELTSIVIKVANLAESLQNYGKAKREIKQLYLEVKGIDINSQEAMQDTELRKLLLAIDEKAEQYEARETSRNGGEMPVIPIGAYRYIFTQTAEPFFDTLETQHT</sequence>
<dbReference type="EMBL" id="AM180252">
    <property type="protein sequence ID" value="CAJ55089.1"/>
    <property type="molecule type" value="Genomic_DNA"/>
</dbReference>
<dbReference type="KEGG" id="lip:LI1035"/>
<dbReference type="Proteomes" id="UP000002430">
    <property type="component" value="Chromosome"/>
</dbReference>
<gene>
    <name evidence="1" type="ordered locus">LI1035</name>
</gene>
<protein>
    <submittedName>
        <fullName evidence="1">NA</fullName>
    </submittedName>
</protein>
<reference evidence="1 2" key="1">
    <citation type="submission" date="2005-11" db="EMBL/GenBank/DDBJ databases">
        <title>The complete genome sequence of Lawsonia intracellularis: the causative agent of proliferative enteropathy.</title>
        <authorList>
            <person name="Kaur K."/>
            <person name="Zhang Q."/>
            <person name="Beckler D."/>
            <person name="Munir S."/>
            <person name="Li L."/>
            <person name="Kinsley K."/>
            <person name="Herron L."/>
            <person name="Peterson A."/>
            <person name="May B."/>
            <person name="Singh S."/>
            <person name="Gebhart C."/>
            <person name="Kapur V."/>
        </authorList>
    </citation>
    <scope>NUCLEOTIDE SEQUENCE [LARGE SCALE GENOMIC DNA]</scope>
    <source>
        <strain evidence="1 2">PHE/MN1-00</strain>
    </source>
</reference>
<dbReference type="SMR" id="Q1MPI8"/>
<dbReference type="HOGENOM" id="CLU_841431_0_0_7"/>
<evidence type="ECO:0000313" key="2">
    <source>
        <dbReference type="Proteomes" id="UP000002430"/>
    </source>
</evidence>
<organism evidence="1 2">
    <name type="scientific">Lawsonia intracellularis (strain PHE/MN1-00)</name>
    <dbReference type="NCBI Taxonomy" id="363253"/>
    <lineage>
        <taxon>Bacteria</taxon>
        <taxon>Pseudomonadati</taxon>
        <taxon>Thermodesulfobacteriota</taxon>
        <taxon>Desulfovibrionia</taxon>
        <taxon>Desulfovibrionales</taxon>
        <taxon>Desulfovibrionaceae</taxon>
        <taxon>Lawsonia</taxon>
    </lineage>
</organism>
<dbReference type="AlphaFoldDB" id="Q1MPI8"/>
<dbReference type="eggNOG" id="COG1026">
    <property type="taxonomic scope" value="Bacteria"/>
</dbReference>
<accession>Q1MPI8</accession>
<name>Q1MPI8_LAWIP</name>